<keyword evidence="2" id="KW-1185">Reference proteome</keyword>
<comment type="caution">
    <text evidence="1">The sequence shown here is derived from an EMBL/GenBank/DDBJ whole genome shotgun (WGS) entry which is preliminary data.</text>
</comment>
<protein>
    <submittedName>
        <fullName evidence="1">Uncharacterized protein</fullName>
    </submittedName>
</protein>
<sequence length="229" mass="24698">MQSPLHLFWLPWLRFGLLAGGLGLTLVSCQRPADAQPPLIGITQPSSGVISKRSLRVEGYVLDDTGVQSVKAMGQELLSTSNRGQKLVRFSFKLQAPTSGTVELKVEATDSQGQSRTVRLPLVLDARPPQIKIDRAEWVTKVISPAQTRTNPDGTTVSIPAKTEGSLQISGKALDDTGIDRVVVQYGNTFSPLSLPKGKEVSFFIEVPTRRATIIAVDLAGNRADLTVP</sequence>
<dbReference type="AlphaFoldDB" id="A0A399F3N3"/>
<accession>A0A399F3N3</accession>
<gene>
    <name evidence="1" type="ORF">Mgrana_02745</name>
</gene>
<dbReference type="Gene3D" id="2.60.40.10">
    <property type="entry name" value="Immunoglobulins"/>
    <property type="match status" value="1"/>
</dbReference>
<dbReference type="InterPro" id="IPR013783">
    <property type="entry name" value="Ig-like_fold"/>
</dbReference>
<proteinExistence type="predicted"/>
<reference evidence="1 2" key="1">
    <citation type="submission" date="2018-08" db="EMBL/GenBank/DDBJ databases">
        <title>Meiothermus granaticius genome AF-68 sequencing project.</title>
        <authorList>
            <person name="Da Costa M.S."/>
            <person name="Albuquerque L."/>
            <person name="Raposo P."/>
            <person name="Froufe H.J.C."/>
            <person name="Barroso C.S."/>
            <person name="Egas C."/>
        </authorList>
    </citation>
    <scope>NUCLEOTIDE SEQUENCE [LARGE SCALE GENOMIC DNA]</scope>
    <source>
        <strain evidence="1 2">AF-68</strain>
    </source>
</reference>
<dbReference type="EMBL" id="QWLB01000046">
    <property type="protein sequence ID" value="RIH91347.1"/>
    <property type="molecule type" value="Genomic_DNA"/>
</dbReference>
<dbReference type="RefSeq" id="WP_240631383.1">
    <property type="nucleotide sequence ID" value="NZ_BJXM01000016.1"/>
</dbReference>
<evidence type="ECO:0000313" key="2">
    <source>
        <dbReference type="Proteomes" id="UP000266178"/>
    </source>
</evidence>
<dbReference type="Proteomes" id="UP000266178">
    <property type="component" value="Unassembled WGS sequence"/>
</dbReference>
<evidence type="ECO:0000313" key="1">
    <source>
        <dbReference type="EMBL" id="RIH91347.1"/>
    </source>
</evidence>
<organism evidence="1 2">
    <name type="scientific">Meiothermus granaticius NBRC 107808</name>
    <dbReference type="NCBI Taxonomy" id="1227551"/>
    <lineage>
        <taxon>Bacteria</taxon>
        <taxon>Thermotogati</taxon>
        <taxon>Deinococcota</taxon>
        <taxon>Deinococci</taxon>
        <taxon>Thermales</taxon>
        <taxon>Thermaceae</taxon>
        <taxon>Meiothermus</taxon>
    </lineage>
</organism>
<name>A0A399F3N3_9DEIN</name>